<dbReference type="Proteomes" id="UP000242519">
    <property type="component" value="Unassembled WGS sequence"/>
</dbReference>
<feature type="compositionally biased region" description="Polar residues" evidence="1">
    <location>
        <begin position="209"/>
        <end position="237"/>
    </location>
</feature>
<gene>
    <name evidence="2" type="ORF">B2J93_6385</name>
</gene>
<name>A0A218Z1F1_9HELO</name>
<dbReference type="InParanoid" id="A0A218Z1F1"/>
<protein>
    <submittedName>
        <fullName evidence="2">Uncharacterized protein</fullName>
    </submittedName>
</protein>
<evidence type="ECO:0000313" key="2">
    <source>
        <dbReference type="EMBL" id="OWP01504.1"/>
    </source>
</evidence>
<evidence type="ECO:0000313" key="3">
    <source>
        <dbReference type="Proteomes" id="UP000242519"/>
    </source>
</evidence>
<organism evidence="2 3">
    <name type="scientific">Diplocarpon coronariae</name>
    <dbReference type="NCBI Taxonomy" id="2795749"/>
    <lineage>
        <taxon>Eukaryota</taxon>
        <taxon>Fungi</taxon>
        <taxon>Dikarya</taxon>
        <taxon>Ascomycota</taxon>
        <taxon>Pezizomycotina</taxon>
        <taxon>Leotiomycetes</taxon>
        <taxon>Helotiales</taxon>
        <taxon>Drepanopezizaceae</taxon>
        <taxon>Diplocarpon</taxon>
    </lineage>
</organism>
<proteinExistence type="predicted"/>
<sequence length="415" mass="45888">MTGKLTASMDSLSLSQGRLQARFAPQSIKSITKTWEHDRFAEEKQKKLASDVHEWRAFAQSSSAIPLPPLRRTYDRLDTLKIVDGGLNHDWRNDSTAKETSKERFPISKNMCAGREVFPTLESTASAPAELSSPTQIVAVPGKRFNPEQVRERESNEFFSHLGVEKNVKEPQPKKRASLDRPRHTVSVLRDISYTLPATSPEAVEESEQCGSNTANTVTPVLPEATSNRPVSRTDSVPNPLEQRCTAETLLPPYQRAVASVGTSVPVYAVSSSQDKLCATTPYLLPHQRAASSPPALNITSNIKHAAPSLSSQSCTAAPYLLPHQRAALSSRTLAAEPSAPTISSKITVTPSSRQVTRDDAVRRMIFANLGIRAPKRTEEQTKMRQEEREASRALREEREREVGMSQWRASRVKA</sequence>
<accession>A0A218Z1F1</accession>
<evidence type="ECO:0000256" key="1">
    <source>
        <dbReference type="SAM" id="MobiDB-lite"/>
    </source>
</evidence>
<feature type="region of interest" description="Disordered" evidence="1">
    <location>
        <begin position="373"/>
        <end position="415"/>
    </location>
</feature>
<reference evidence="2 3" key="1">
    <citation type="submission" date="2017-04" db="EMBL/GenBank/DDBJ databases">
        <title>Draft genome sequence of Marssonina coronaria NL1: causal agent of apple blotch.</title>
        <authorList>
            <person name="Cheng Q."/>
        </authorList>
    </citation>
    <scope>NUCLEOTIDE SEQUENCE [LARGE SCALE GENOMIC DNA]</scope>
    <source>
        <strain evidence="2 3">NL1</strain>
    </source>
</reference>
<keyword evidence="3" id="KW-1185">Reference proteome</keyword>
<feature type="compositionally biased region" description="Basic and acidic residues" evidence="1">
    <location>
        <begin position="376"/>
        <end position="403"/>
    </location>
</feature>
<dbReference type="AlphaFoldDB" id="A0A218Z1F1"/>
<dbReference type="OrthoDB" id="3562695at2759"/>
<feature type="region of interest" description="Disordered" evidence="1">
    <location>
        <begin position="204"/>
        <end position="239"/>
    </location>
</feature>
<comment type="caution">
    <text evidence="2">The sequence shown here is derived from an EMBL/GenBank/DDBJ whole genome shotgun (WGS) entry which is preliminary data.</text>
</comment>
<dbReference type="EMBL" id="MZNU01000275">
    <property type="protein sequence ID" value="OWP01504.1"/>
    <property type="molecule type" value="Genomic_DNA"/>
</dbReference>